<dbReference type="InParanoid" id="F6HRS6"/>
<evidence type="ECO:0000313" key="1">
    <source>
        <dbReference type="EMBL" id="CCB57384.1"/>
    </source>
</evidence>
<reference evidence="2" key="1">
    <citation type="journal article" date="2007" name="Nature">
        <title>The grapevine genome sequence suggests ancestral hexaploidization in major angiosperm phyla.</title>
        <authorList>
            <consortium name="The French-Italian Public Consortium for Grapevine Genome Characterization."/>
            <person name="Jaillon O."/>
            <person name="Aury J.-M."/>
            <person name="Noel B."/>
            <person name="Policriti A."/>
            <person name="Clepet C."/>
            <person name="Casagrande A."/>
            <person name="Choisne N."/>
            <person name="Aubourg S."/>
            <person name="Vitulo N."/>
            <person name="Jubin C."/>
            <person name="Vezzi A."/>
            <person name="Legeai F."/>
            <person name="Hugueney P."/>
            <person name="Dasilva C."/>
            <person name="Horner D."/>
            <person name="Mica E."/>
            <person name="Jublot D."/>
            <person name="Poulain J."/>
            <person name="Bruyere C."/>
            <person name="Billault A."/>
            <person name="Segurens B."/>
            <person name="Gouyvenoux M."/>
            <person name="Ugarte E."/>
            <person name="Cattonaro F."/>
            <person name="Anthouard V."/>
            <person name="Vico V."/>
            <person name="Del Fabbro C."/>
            <person name="Alaux M."/>
            <person name="Di Gaspero G."/>
            <person name="Dumas V."/>
            <person name="Felice N."/>
            <person name="Paillard S."/>
            <person name="Juman I."/>
            <person name="Moroldo M."/>
            <person name="Scalabrin S."/>
            <person name="Canaguier A."/>
            <person name="Le Clainche I."/>
            <person name="Malacrida G."/>
            <person name="Durand E."/>
            <person name="Pesole G."/>
            <person name="Laucou V."/>
            <person name="Chatelet P."/>
            <person name="Merdinoglu D."/>
            <person name="Delledonne M."/>
            <person name="Pezzotti M."/>
            <person name="Lecharny A."/>
            <person name="Scarpelli C."/>
            <person name="Artiguenave F."/>
            <person name="Pe M.E."/>
            <person name="Valle G."/>
            <person name="Morgante M."/>
            <person name="Caboche M."/>
            <person name="Adam-Blondon A.-F."/>
            <person name="Weissenbach J."/>
            <person name="Quetier F."/>
            <person name="Wincker P."/>
        </authorList>
    </citation>
    <scope>NUCLEOTIDE SEQUENCE [LARGE SCALE GENOMIC DNA]</scope>
    <source>
        <strain evidence="2">cv. Pinot noir / PN40024</strain>
    </source>
</reference>
<dbReference type="eggNOG" id="KOG2190">
    <property type="taxonomic scope" value="Eukaryota"/>
</dbReference>
<gene>
    <name evidence="1" type="ORF">VIT_00s0286g00080</name>
</gene>
<dbReference type="HOGENOM" id="CLU_2363935_0_0_1"/>
<name>F6HRS6_VITVI</name>
<evidence type="ECO:0000313" key="2">
    <source>
        <dbReference type="Proteomes" id="UP000009183"/>
    </source>
</evidence>
<dbReference type="Proteomes" id="UP000009183">
    <property type="component" value="Unassembled WGS sequence, unordered"/>
</dbReference>
<accession>F6HRS6</accession>
<dbReference type="STRING" id="29760.F6HRS6"/>
<proteinExistence type="predicted"/>
<dbReference type="EMBL" id="FN596032">
    <property type="protein sequence ID" value="CCB57384.1"/>
    <property type="molecule type" value="Genomic_DNA"/>
</dbReference>
<dbReference type="AlphaFoldDB" id="F6HRS6"/>
<organism evidence="1 2">
    <name type="scientific">Vitis vinifera</name>
    <name type="common">Grape</name>
    <dbReference type="NCBI Taxonomy" id="29760"/>
    <lineage>
        <taxon>Eukaryota</taxon>
        <taxon>Viridiplantae</taxon>
        <taxon>Streptophyta</taxon>
        <taxon>Embryophyta</taxon>
        <taxon>Tracheophyta</taxon>
        <taxon>Spermatophyta</taxon>
        <taxon>Magnoliopsida</taxon>
        <taxon>eudicotyledons</taxon>
        <taxon>Gunneridae</taxon>
        <taxon>Pentapetalae</taxon>
        <taxon>rosids</taxon>
        <taxon>Vitales</taxon>
        <taxon>Vitaceae</taxon>
        <taxon>Viteae</taxon>
        <taxon>Vitis</taxon>
    </lineage>
</organism>
<keyword evidence="2" id="KW-1185">Reference proteome</keyword>
<protein>
    <submittedName>
        <fullName evidence="1">Uncharacterized protein</fullName>
    </submittedName>
</protein>
<dbReference type="PaxDb" id="29760-VIT_00s0286g00080.t01"/>
<sequence length="96" mass="10169">MYKFTPREEIPIDTTIPEAPPSIIIPSDVPICPAGGFYPSADSIVSARSVPPILAATHVPELRGYSDMGSTWGGSSIKSVREASGAHVEIDDTKTD</sequence>